<dbReference type="Proteomes" id="UP001363010">
    <property type="component" value="Unassembled WGS sequence"/>
</dbReference>
<dbReference type="CDD" id="cd07377">
    <property type="entry name" value="WHTH_GntR"/>
    <property type="match status" value="1"/>
</dbReference>
<protein>
    <submittedName>
        <fullName evidence="5">GntR family transcriptional regulator</fullName>
    </submittedName>
</protein>
<keyword evidence="6" id="KW-1185">Reference proteome</keyword>
<comment type="caution">
    <text evidence="5">The sequence shown here is derived from an EMBL/GenBank/DDBJ whole genome shotgun (WGS) entry which is preliminary data.</text>
</comment>
<dbReference type="InterPro" id="IPR008920">
    <property type="entry name" value="TF_FadR/GntR_C"/>
</dbReference>
<dbReference type="EMBL" id="JBBKZV010000017">
    <property type="protein sequence ID" value="MEJ8824883.1"/>
    <property type="molecule type" value="Genomic_DNA"/>
</dbReference>
<dbReference type="InterPro" id="IPR000524">
    <property type="entry name" value="Tscrpt_reg_HTH_GntR"/>
</dbReference>
<dbReference type="PROSITE" id="PS50949">
    <property type="entry name" value="HTH_GNTR"/>
    <property type="match status" value="1"/>
</dbReference>
<gene>
    <name evidence="5" type="ORF">WKW80_23115</name>
</gene>
<evidence type="ECO:0000256" key="2">
    <source>
        <dbReference type="ARBA" id="ARBA00023125"/>
    </source>
</evidence>
<keyword evidence="2" id="KW-0238">DNA-binding</keyword>
<dbReference type="SUPFAM" id="SSF46785">
    <property type="entry name" value="Winged helix' DNA-binding domain"/>
    <property type="match status" value="1"/>
</dbReference>
<evidence type="ECO:0000259" key="4">
    <source>
        <dbReference type="PROSITE" id="PS50949"/>
    </source>
</evidence>
<dbReference type="Pfam" id="PF00392">
    <property type="entry name" value="GntR"/>
    <property type="match status" value="1"/>
</dbReference>
<dbReference type="SMART" id="SM00345">
    <property type="entry name" value="HTH_GNTR"/>
    <property type="match status" value="1"/>
</dbReference>
<reference evidence="5 6" key="1">
    <citation type="submission" date="2024-03" db="EMBL/GenBank/DDBJ databases">
        <title>Novel species of the genus Variovorax.</title>
        <authorList>
            <person name="Liu Q."/>
            <person name="Xin Y.-H."/>
        </authorList>
    </citation>
    <scope>NUCLEOTIDE SEQUENCE [LARGE SCALE GENOMIC DNA]</scope>
    <source>
        <strain evidence="5 6">KACC 18501</strain>
    </source>
</reference>
<dbReference type="InterPro" id="IPR036390">
    <property type="entry name" value="WH_DNA-bd_sf"/>
</dbReference>
<dbReference type="InterPro" id="IPR036388">
    <property type="entry name" value="WH-like_DNA-bd_sf"/>
</dbReference>
<evidence type="ECO:0000313" key="6">
    <source>
        <dbReference type="Proteomes" id="UP001363010"/>
    </source>
</evidence>
<dbReference type="SMART" id="SM00895">
    <property type="entry name" value="FCD"/>
    <property type="match status" value="1"/>
</dbReference>
<keyword evidence="1" id="KW-0805">Transcription regulation</keyword>
<proteinExistence type="predicted"/>
<dbReference type="RefSeq" id="WP_340365906.1">
    <property type="nucleotide sequence ID" value="NZ_JBBKZV010000017.1"/>
</dbReference>
<dbReference type="SUPFAM" id="SSF48008">
    <property type="entry name" value="GntR ligand-binding domain-like"/>
    <property type="match status" value="1"/>
</dbReference>
<dbReference type="InterPro" id="IPR011711">
    <property type="entry name" value="GntR_C"/>
</dbReference>
<dbReference type="Pfam" id="PF07729">
    <property type="entry name" value="FCD"/>
    <property type="match status" value="1"/>
</dbReference>
<feature type="domain" description="HTH gntR-type" evidence="4">
    <location>
        <begin position="24"/>
        <end position="91"/>
    </location>
</feature>
<evidence type="ECO:0000313" key="5">
    <source>
        <dbReference type="EMBL" id="MEJ8824883.1"/>
    </source>
</evidence>
<dbReference type="PANTHER" id="PTHR43537">
    <property type="entry name" value="TRANSCRIPTIONAL REGULATOR, GNTR FAMILY"/>
    <property type="match status" value="1"/>
</dbReference>
<accession>A0ABU8W5K8</accession>
<evidence type="ECO:0000256" key="3">
    <source>
        <dbReference type="ARBA" id="ARBA00023163"/>
    </source>
</evidence>
<dbReference type="Gene3D" id="1.20.120.530">
    <property type="entry name" value="GntR ligand-binding domain-like"/>
    <property type="match status" value="1"/>
</dbReference>
<sequence length="252" mass="27970">MLHTEFTVQRRLYTGAMKELALQPKLVEQVHEAILSEITEGRLAPGERIIQEQIAQELGVSRQPVQQALLLLRNKGVLKDAPGRGLIVAPLDLDYVLSMYEIRAVLEGLAFRKAAELNAERARKSGGALIQKGRKAVKSKSVAAMIAADREFHAFIYELSENPLIAPNMEAQWTSTQRVMGEVLMRDEKPRDIWDQHEAMLAEVAEGHGAAVEEMARQHVMQAANFMIVRLRSQRGSSSAPTKTTPLARADG</sequence>
<dbReference type="Gene3D" id="1.10.10.10">
    <property type="entry name" value="Winged helix-like DNA-binding domain superfamily/Winged helix DNA-binding domain"/>
    <property type="match status" value="1"/>
</dbReference>
<dbReference type="PANTHER" id="PTHR43537:SF45">
    <property type="entry name" value="GNTR FAMILY REGULATORY PROTEIN"/>
    <property type="match status" value="1"/>
</dbReference>
<keyword evidence="3" id="KW-0804">Transcription</keyword>
<name>A0ABU8W5K8_9BURK</name>
<evidence type="ECO:0000256" key="1">
    <source>
        <dbReference type="ARBA" id="ARBA00023015"/>
    </source>
</evidence>
<organism evidence="5 6">
    <name type="scientific">Variovorax humicola</name>
    <dbReference type="NCBI Taxonomy" id="1769758"/>
    <lineage>
        <taxon>Bacteria</taxon>
        <taxon>Pseudomonadati</taxon>
        <taxon>Pseudomonadota</taxon>
        <taxon>Betaproteobacteria</taxon>
        <taxon>Burkholderiales</taxon>
        <taxon>Comamonadaceae</taxon>
        <taxon>Variovorax</taxon>
    </lineage>
</organism>